<dbReference type="EMBL" id="LNQE01001517">
    <property type="protein sequence ID" value="KUG15968.1"/>
    <property type="molecule type" value="Genomic_DNA"/>
</dbReference>
<feature type="transmembrane region" description="Helical" evidence="1">
    <location>
        <begin position="6"/>
        <end position="27"/>
    </location>
</feature>
<evidence type="ECO:0000256" key="1">
    <source>
        <dbReference type="SAM" id="Phobius"/>
    </source>
</evidence>
<protein>
    <submittedName>
        <fullName evidence="2">Uncharacterized protein</fullName>
    </submittedName>
</protein>
<keyword evidence="1" id="KW-0812">Transmembrane</keyword>
<dbReference type="AlphaFoldDB" id="A0A0W8F501"/>
<reference evidence="2" key="1">
    <citation type="journal article" date="2015" name="Proc. Natl. Acad. Sci. U.S.A.">
        <title>Networks of energetic and metabolic interactions define dynamics in microbial communities.</title>
        <authorList>
            <person name="Embree M."/>
            <person name="Liu J.K."/>
            <person name="Al-Bassam M.M."/>
            <person name="Zengler K."/>
        </authorList>
    </citation>
    <scope>NUCLEOTIDE SEQUENCE</scope>
</reference>
<keyword evidence="1" id="KW-1133">Transmembrane helix</keyword>
<name>A0A0W8F501_9ZZZZ</name>
<gene>
    <name evidence="2" type="ORF">ASZ90_014299</name>
</gene>
<proteinExistence type="predicted"/>
<organism evidence="2">
    <name type="scientific">hydrocarbon metagenome</name>
    <dbReference type="NCBI Taxonomy" id="938273"/>
    <lineage>
        <taxon>unclassified sequences</taxon>
        <taxon>metagenomes</taxon>
        <taxon>ecological metagenomes</taxon>
    </lineage>
</organism>
<accession>A0A0W8F501</accession>
<sequence>MDISIPLFSTPLLIAAALIGLGFLVYLFSARLGVVSIGAGTAIMGIVVLFDLPNGFAIESLVLFGFTVVVGIWMMYVGVKNG</sequence>
<keyword evidence="1" id="KW-0472">Membrane</keyword>
<evidence type="ECO:0000313" key="2">
    <source>
        <dbReference type="EMBL" id="KUG15968.1"/>
    </source>
</evidence>
<comment type="caution">
    <text evidence="2">The sequence shown here is derived from an EMBL/GenBank/DDBJ whole genome shotgun (WGS) entry which is preliminary data.</text>
</comment>
<feature type="transmembrane region" description="Helical" evidence="1">
    <location>
        <begin position="32"/>
        <end position="50"/>
    </location>
</feature>
<feature type="transmembrane region" description="Helical" evidence="1">
    <location>
        <begin position="56"/>
        <end position="79"/>
    </location>
</feature>